<dbReference type="PANTHER" id="PTHR46438">
    <property type="entry name" value="ALPHA/BETA-HYDROLASES SUPERFAMILY PROTEIN"/>
    <property type="match status" value="1"/>
</dbReference>
<accession>A0A4Q7P4H8</accession>
<dbReference type="InterPro" id="IPR029058">
    <property type="entry name" value="AB_hydrolase_fold"/>
</dbReference>
<organism evidence="3 4">
    <name type="scientific">Cuneatibacter caecimuris</name>
    <dbReference type="NCBI Taxonomy" id="1796618"/>
    <lineage>
        <taxon>Bacteria</taxon>
        <taxon>Bacillati</taxon>
        <taxon>Bacillota</taxon>
        <taxon>Clostridia</taxon>
        <taxon>Lachnospirales</taxon>
        <taxon>Lachnospiraceae</taxon>
        <taxon>Cuneatibacter</taxon>
    </lineage>
</organism>
<sequence length="315" mass="35113">MKGKEKVFTAIALTTATIAAAAAVNKLIFKNAIKCNLLEKKQGQFYKWRFGSVYYEKYGQGQPLLLVHDLSPASSSYEWQNCIAKLSKHYSVYVFDLLGCGRSEKPNLVYTNFMYSQLINDFIKEVIGRRTNVAATGSSCSLILTACLNSPDSFDKIFLISPESLKACAQIPTKISKLYMNILDIPVLGTMIYNIAFSKKSLKEMFYSKFADCSQNDISQLVCRYHEGAHLGSSASKSLYASIKGRYTNFNVNKALREIDNSIFMIGGADSEFMDDIISSYRELNPAIESTLISGCKDFPVLEDASSLADTILRF</sequence>
<name>A0A4Q7P4H8_9FIRM</name>
<dbReference type="OrthoDB" id="9808398at2"/>
<gene>
    <name evidence="3" type="ORF">EV209_2190</name>
</gene>
<evidence type="ECO:0000313" key="4">
    <source>
        <dbReference type="Proteomes" id="UP000292927"/>
    </source>
</evidence>
<dbReference type="SUPFAM" id="SSF53474">
    <property type="entry name" value="alpha/beta-Hydrolases"/>
    <property type="match status" value="1"/>
</dbReference>
<feature type="domain" description="AB hydrolase-1" evidence="2">
    <location>
        <begin position="72"/>
        <end position="283"/>
    </location>
</feature>
<comment type="caution">
    <text evidence="3">The sequence shown here is derived from an EMBL/GenBank/DDBJ whole genome shotgun (WGS) entry which is preliminary data.</text>
</comment>
<protein>
    <submittedName>
        <fullName evidence="3">Pimeloyl-ACP methyl ester carboxylesterase</fullName>
    </submittedName>
</protein>
<dbReference type="Pfam" id="PF00561">
    <property type="entry name" value="Abhydrolase_1"/>
    <property type="match status" value="1"/>
</dbReference>
<evidence type="ECO:0000259" key="2">
    <source>
        <dbReference type="Pfam" id="PF00561"/>
    </source>
</evidence>
<feature type="signal peptide" evidence="1">
    <location>
        <begin position="1"/>
        <end position="21"/>
    </location>
</feature>
<evidence type="ECO:0000313" key="3">
    <source>
        <dbReference type="EMBL" id="RZS94348.1"/>
    </source>
</evidence>
<keyword evidence="1" id="KW-0732">Signal</keyword>
<dbReference type="AlphaFoldDB" id="A0A4Q7P4H8"/>
<evidence type="ECO:0000256" key="1">
    <source>
        <dbReference type="SAM" id="SignalP"/>
    </source>
</evidence>
<feature type="chain" id="PRO_5020357139" evidence="1">
    <location>
        <begin position="22"/>
        <end position="315"/>
    </location>
</feature>
<dbReference type="Gene3D" id="3.40.50.1820">
    <property type="entry name" value="alpha/beta hydrolase"/>
    <property type="match status" value="1"/>
</dbReference>
<dbReference type="PANTHER" id="PTHR46438:SF2">
    <property type="entry name" value="ALPHA_BETA-HYDROLASES SUPERFAMILY PROTEIN"/>
    <property type="match status" value="1"/>
</dbReference>
<reference evidence="3 4" key="1">
    <citation type="submission" date="2019-02" db="EMBL/GenBank/DDBJ databases">
        <title>Genomic Encyclopedia of Type Strains, Phase IV (KMG-IV): sequencing the most valuable type-strain genomes for metagenomic binning, comparative biology and taxonomic classification.</title>
        <authorList>
            <person name="Goeker M."/>
        </authorList>
    </citation>
    <scope>NUCLEOTIDE SEQUENCE [LARGE SCALE GENOMIC DNA]</scope>
    <source>
        <strain evidence="3 4">DSM 29486</strain>
    </source>
</reference>
<dbReference type="RefSeq" id="WP_130435467.1">
    <property type="nucleotide sequence ID" value="NZ_SGXF01000004.1"/>
</dbReference>
<keyword evidence="4" id="KW-1185">Reference proteome</keyword>
<dbReference type="InterPro" id="IPR000073">
    <property type="entry name" value="AB_hydrolase_1"/>
</dbReference>
<dbReference type="Proteomes" id="UP000292927">
    <property type="component" value="Unassembled WGS sequence"/>
</dbReference>
<proteinExistence type="predicted"/>
<dbReference type="EMBL" id="SGXF01000004">
    <property type="protein sequence ID" value="RZS94348.1"/>
    <property type="molecule type" value="Genomic_DNA"/>
</dbReference>